<dbReference type="GO" id="GO:0009003">
    <property type="term" value="F:signal peptidase activity"/>
    <property type="evidence" value="ECO:0007669"/>
    <property type="project" value="UniProtKB-EC"/>
</dbReference>
<dbReference type="EMBL" id="CP076133">
    <property type="protein sequence ID" value="QWG04460.1"/>
    <property type="molecule type" value="Genomic_DNA"/>
</dbReference>
<keyword evidence="3" id="KW-0472">Membrane</keyword>
<evidence type="ECO:0000313" key="6">
    <source>
        <dbReference type="Proteomes" id="UP000678679"/>
    </source>
</evidence>
<evidence type="ECO:0000259" key="4">
    <source>
        <dbReference type="Pfam" id="PF10502"/>
    </source>
</evidence>
<dbReference type="CDD" id="cd06530">
    <property type="entry name" value="S26_SPase_I"/>
    <property type="match status" value="1"/>
</dbReference>
<dbReference type="GO" id="GO:0004252">
    <property type="term" value="F:serine-type endopeptidase activity"/>
    <property type="evidence" value="ECO:0007669"/>
    <property type="project" value="InterPro"/>
</dbReference>
<feature type="transmembrane region" description="Helical" evidence="3">
    <location>
        <begin position="55"/>
        <end position="73"/>
    </location>
</feature>
<comment type="similarity">
    <text evidence="1 3">Belongs to the peptidase S26 family.</text>
</comment>
<dbReference type="NCBIfam" id="TIGR02227">
    <property type="entry name" value="sigpep_I_bact"/>
    <property type="match status" value="1"/>
</dbReference>
<name>A0AAX1NDP7_9BACT</name>
<dbReference type="InterPro" id="IPR019533">
    <property type="entry name" value="Peptidase_S26"/>
</dbReference>
<dbReference type="GO" id="GO:0016020">
    <property type="term" value="C:membrane"/>
    <property type="evidence" value="ECO:0007669"/>
    <property type="project" value="UniProtKB-SubCell"/>
</dbReference>
<evidence type="ECO:0000256" key="3">
    <source>
        <dbReference type="RuleBase" id="RU362042"/>
    </source>
</evidence>
<feature type="domain" description="Peptidase S26" evidence="4">
    <location>
        <begin position="116"/>
        <end position="271"/>
    </location>
</feature>
<dbReference type="PANTHER" id="PTHR43390">
    <property type="entry name" value="SIGNAL PEPTIDASE I"/>
    <property type="match status" value="1"/>
</dbReference>
<dbReference type="InterPro" id="IPR000223">
    <property type="entry name" value="Pept_S26A_signal_pept_1"/>
</dbReference>
<sequence length="284" mass="32636">MNQRRNPWIAGVSNFFILGLGQLYNGELKKGILFLLGFTFLPFILRLTHLPYSFFGFWVTIFIIFVLRLYVIIEAVKSAKKLQDYTLKAVNKWYYYFLFIVGSIIISLIFDHNSLLGVGTFSVASESMEPTITQDDYVAVKTSVDVNKLEYGDIVVFSDEEDEESFYICRVVAQPGDKVMLKDNLLVINGLPLAHQKKENDFYTETLPNFKNIDIRVNQEVPKGHESANTYEFEIASDAYFLIGDNRDSALDSRYLGEIKKDRIKGKLLFIPYGFDVNRIGTKF</sequence>
<comment type="catalytic activity">
    <reaction evidence="3">
        <text>Cleavage of hydrophobic, N-terminal signal or leader sequences from secreted and periplasmic proteins.</text>
        <dbReference type="EC" id="3.4.21.89"/>
    </reaction>
</comment>
<comment type="subcellular location">
    <subcellularLocation>
        <location evidence="3">Membrane</location>
        <topology evidence="3">Single-pass type II membrane protein</topology>
    </subcellularLocation>
</comment>
<dbReference type="Proteomes" id="UP000678679">
    <property type="component" value="Chromosome 2"/>
</dbReference>
<dbReference type="InterPro" id="IPR036286">
    <property type="entry name" value="LexA/Signal_pep-like_sf"/>
</dbReference>
<evidence type="ECO:0000313" key="5">
    <source>
        <dbReference type="EMBL" id="QWG04460.1"/>
    </source>
</evidence>
<dbReference type="Pfam" id="PF10502">
    <property type="entry name" value="Peptidase_S26"/>
    <property type="match status" value="1"/>
</dbReference>
<evidence type="ECO:0000256" key="2">
    <source>
        <dbReference type="ARBA" id="ARBA00019232"/>
    </source>
</evidence>
<keyword evidence="6" id="KW-1185">Reference proteome</keyword>
<comment type="caution">
    <text evidence="3">Lacks conserved residue(s) required for the propagation of feature annotation.</text>
</comment>
<proteinExistence type="inferred from homology"/>
<keyword evidence="3 5" id="KW-0378">Hydrolase</keyword>
<dbReference type="SUPFAM" id="SSF51306">
    <property type="entry name" value="LexA/Signal peptidase"/>
    <property type="match status" value="1"/>
</dbReference>
<dbReference type="PRINTS" id="PR00727">
    <property type="entry name" value="LEADERPTASE"/>
</dbReference>
<protein>
    <recommendedName>
        <fullName evidence="2 3">Signal peptidase I</fullName>
        <ecNumber evidence="3">3.4.21.89</ecNumber>
    </recommendedName>
</protein>
<feature type="transmembrane region" description="Helical" evidence="3">
    <location>
        <begin position="93"/>
        <end position="110"/>
    </location>
</feature>
<keyword evidence="3" id="KW-0812">Transmembrane</keyword>
<keyword evidence="3" id="KW-0645">Protease</keyword>
<reference evidence="5 6" key="1">
    <citation type="submission" date="2021-05" db="EMBL/GenBank/DDBJ databases">
        <title>Comparative genomic studies on the polysaccharide-degrading batcterial strains of the Flammeovirga genus.</title>
        <authorList>
            <person name="Zewei F."/>
            <person name="Zheng Z."/>
            <person name="Yu L."/>
            <person name="Ruyue G."/>
            <person name="Yanhong M."/>
            <person name="Yuanyuan C."/>
            <person name="Jingyan G."/>
            <person name="Wenjun H."/>
        </authorList>
    </citation>
    <scope>NUCLEOTIDE SEQUENCE [LARGE SCALE GENOMIC DNA]</scope>
    <source>
        <strain evidence="5 6">NBRC:100898</strain>
    </source>
</reference>
<dbReference type="PANTHER" id="PTHR43390:SF1">
    <property type="entry name" value="CHLOROPLAST PROCESSING PEPTIDASE"/>
    <property type="match status" value="1"/>
</dbReference>
<evidence type="ECO:0000256" key="1">
    <source>
        <dbReference type="ARBA" id="ARBA00009370"/>
    </source>
</evidence>
<dbReference type="KEGG" id="fya:KMW28_26555"/>
<dbReference type="RefSeq" id="WP_169667098.1">
    <property type="nucleotide sequence ID" value="NZ_CP076133.1"/>
</dbReference>
<accession>A0AAX1NDP7</accession>
<organism evidence="5 6">
    <name type="scientific">Flammeovirga yaeyamensis</name>
    <dbReference type="NCBI Taxonomy" id="367791"/>
    <lineage>
        <taxon>Bacteria</taxon>
        <taxon>Pseudomonadati</taxon>
        <taxon>Bacteroidota</taxon>
        <taxon>Cytophagia</taxon>
        <taxon>Cytophagales</taxon>
        <taxon>Flammeovirgaceae</taxon>
        <taxon>Flammeovirga</taxon>
    </lineage>
</organism>
<dbReference type="Gene3D" id="2.10.109.10">
    <property type="entry name" value="Umud Fragment, subunit A"/>
    <property type="match status" value="1"/>
</dbReference>
<dbReference type="AlphaFoldDB" id="A0AAX1NDP7"/>
<dbReference type="GO" id="GO:0006465">
    <property type="term" value="P:signal peptide processing"/>
    <property type="evidence" value="ECO:0007669"/>
    <property type="project" value="InterPro"/>
</dbReference>
<dbReference type="EC" id="3.4.21.89" evidence="3"/>
<feature type="transmembrane region" description="Helical" evidence="3">
    <location>
        <begin position="31"/>
        <end position="49"/>
    </location>
</feature>
<keyword evidence="3" id="KW-1133">Transmembrane helix</keyword>
<gene>
    <name evidence="5" type="primary">lepB</name>
    <name evidence="5" type="ORF">KMW28_26555</name>
</gene>